<dbReference type="Proteomes" id="UP001431192">
    <property type="component" value="Unassembled WGS sequence"/>
</dbReference>
<dbReference type="RefSeq" id="WP_261732424.1">
    <property type="nucleotide sequence ID" value="NZ_JAODOQ010000001.1"/>
</dbReference>
<protein>
    <recommendedName>
        <fullName evidence="4">Peptidase M10 metallopeptidase domain-containing protein</fullName>
    </recommendedName>
</protein>
<dbReference type="EMBL" id="JAODOQ010000001">
    <property type="protein sequence ID" value="MCT8985953.1"/>
    <property type="molecule type" value="Genomic_DNA"/>
</dbReference>
<gene>
    <name evidence="2" type="ORF">N4T56_04850</name>
</gene>
<keyword evidence="3" id="KW-1185">Reference proteome</keyword>
<sequence length="232" mass="25065">MQYNKAMKALKKSTSNGEKNEEKSTDNGSKSHEDEGNDGSSLNAGVEASGEGKSSAHLEFAGKNIYLSANGKIMVYINKDDVHIFELDLVIDEGKSHSSASDMNDSWNTEVMTDQDGNRYQGIANIRGATFNQKISGDIDIVVNACTNCNTVPLAPGAKANGPLGEATVSGSDMWLPTSRVLYRNDVAGHELGHNLGLRNCSSCNSIMTNSSRYKDVKATLQDIKTLYNGYR</sequence>
<dbReference type="Gene3D" id="3.40.390.10">
    <property type="entry name" value="Collagenase (Catalytic Domain)"/>
    <property type="match status" value="1"/>
</dbReference>
<evidence type="ECO:0008006" key="4">
    <source>
        <dbReference type="Google" id="ProtNLM"/>
    </source>
</evidence>
<reference evidence="2" key="1">
    <citation type="submission" date="2022-09" db="EMBL/GenBank/DDBJ databases">
        <title>Shewanella sp. KJ10-1 sp.nov, isolated from marine algae.</title>
        <authorList>
            <person name="Butt M."/>
            <person name="Lee J.K."/>
            <person name="Kim J.M."/>
            <person name="Choi D.G."/>
        </authorList>
    </citation>
    <scope>NUCLEOTIDE SEQUENCE</scope>
    <source>
        <strain evidence="2">KJ10-1</strain>
    </source>
</reference>
<name>A0ABT2NZY4_9GAMM</name>
<evidence type="ECO:0000313" key="2">
    <source>
        <dbReference type="EMBL" id="MCT8985953.1"/>
    </source>
</evidence>
<accession>A0ABT2NZY4</accession>
<feature type="region of interest" description="Disordered" evidence="1">
    <location>
        <begin position="1"/>
        <end position="50"/>
    </location>
</feature>
<dbReference type="SUPFAM" id="SSF55486">
    <property type="entry name" value="Metalloproteases ('zincins'), catalytic domain"/>
    <property type="match status" value="1"/>
</dbReference>
<dbReference type="InterPro" id="IPR024079">
    <property type="entry name" value="MetalloPept_cat_dom_sf"/>
</dbReference>
<feature type="compositionally biased region" description="Basic and acidic residues" evidence="1">
    <location>
        <begin position="18"/>
        <end position="34"/>
    </location>
</feature>
<evidence type="ECO:0000313" key="3">
    <source>
        <dbReference type="Proteomes" id="UP001431192"/>
    </source>
</evidence>
<evidence type="ECO:0000256" key="1">
    <source>
        <dbReference type="SAM" id="MobiDB-lite"/>
    </source>
</evidence>
<comment type="caution">
    <text evidence="2">The sequence shown here is derived from an EMBL/GenBank/DDBJ whole genome shotgun (WGS) entry which is preliminary data.</text>
</comment>
<proteinExistence type="predicted"/>
<organism evidence="2 3">
    <name type="scientific">Shewanella phaeophyticola</name>
    <dbReference type="NCBI Taxonomy" id="2978345"/>
    <lineage>
        <taxon>Bacteria</taxon>
        <taxon>Pseudomonadati</taxon>
        <taxon>Pseudomonadota</taxon>
        <taxon>Gammaproteobacteria</taxon>
        <taxon>Alteromonadales</taxon>
        <taxon>Shewanellaceae</taxon>
        <taxon>Shewanella</taxon>
    </lineage>
</organism>